<evidence type="ECO:0000259" key="4">
    <source>
        <dbReference type="Pfam" id="PF01974"/>
    </source>
</evidence>
<dbReference type="InterPro" id="IPR006676">
    <property type="entry name" value="tRNA_splic"/>
</dbReference>
<comment type="caution">
    <text evidence="5">The sequence shown here is derived from an EMBL/GenBank/DDBJ whole genome shotgun (WGS) entry which is preliminary data.</text>
</comment>
<evidence type="ECO:0000313" key="5">
    <source>
        <dbReference type="EMBL" id="KAL3889464.1"/>
    </source>
</evidence>
<comment type="similarity">
    <text evidence="1">Belongs to the tRNA-intron endonuclease family.</text>
</comment>
<dbReference type="InterPro" id="IPR036167">
    <property type="entry name" value="tRNA_intron_Endo_cat-like_sf"/>
</dbReference>
<evidence type="ECO:0000313" key="6">
    <source>
        <dbReference type="Proteomes" id="UP001634394"/>
    </source>
</evidence>
<reference evidence="5 6" key="1">
    <citation type="submission" date="2024-11" db="EMBL/GenBank/DDBJ databases">
        <title>Chromosome-level genome assembly of the freshwater bivalve Anodonta woodiana.</title>
        <authorList>
            <person name="Chen X."/>
        </authorList>
    </citation>
    <scope>NUCLEOTIDE SEQUENCE [LARGE SCALE GENOMIC DNA]</scope>
    <source>
        <strain evidence="5">MN2024</strain>
        <tissue evidence="5">Gills</tissue>
    </source>
</reference>
<dbReference type="Proteomes" id="UP001634394">
    <property type="component" value="Unassembled WGS sequence"/>
</dbReference>
<dbReference type="InterPro" id="IPR006677">
    <property type="entry name" value="tRNA_intron_Endonuc_cat-like"/>
</dbReference>
<dbReference type="PANTHER" id="PTHR21227:SF0">
    <property type="entry name" value="TRNA-SPLICING ENDONUCLEASE SUBUNIT SEN2"/>
    <property type="match status" value="1"/>
</dbReference>
<dbReference type="InterPro" id="IPR011856">
    <property type="entry name" value="tRNA_endonuc-like_dom_sf"/>
</dbReference>
<evidence type="ECO:0000256" key="1">
    <source>
        <dbReference type="ARBA" id="ARBA00008078"/>
    </source>
</evidence>
<gene>
    <name evidence="5" type="ORF">ACJMK2_001808</name>
</gene>
<protein>
    <recommendedName>
        <fullName evidence="2">tRNA-intron lyase</fullName>
        <ecNumber evidence="2">4.6.1.16</ecNumber>
    </recommendedName>
</protein>
<dbReference type="EMBL" id="JBJQND010000001">
    <property type="protein sequence ID" value="KAL3889464.1"/>
    <property type="molecule type" value="Genomic_DNA"/>
</dbReference>
<dbReference type="CDD" id="cd22363">
    <property type="entry name" value="tRNA-intron_lyase_C"/>
    <property type="match status" value="1"/>
</dbReference>
<dbReference type="EC" id="4.6.1.16" evidence="2"/>
<evidence type="ECO:0000256" key="2">
    <source>
        <dbReference type="ARBA" id="ARBA00012573"/>
    </source>
</evidence>
<dbReference type="NCBIfam" id="TIGR00324">
    <property type="entry name" value="endA"/>
    <property type="match status" value="1"/>
</dbReference>
<organism evidence="5 6">
    <name type="scientific">Sinanodonta woodiana</name>
    <name type="common">Chinese pond mussel</name>
    <name type="synonym">Anodonta woodiana</name>
    <dbReference type="NCBI Taxonomy" id="1069815"/>
    <lineage>
        <taxon>Eukaryota</taxon>
        <taxon>Metazoa</taxon>
        <taxon>Spiralia</taxon>
        <taxon>Lophotrochozoa</taxon>
        <taxon>Mollusca</taxon>
        <taxon>Bivalvia</taxon>
        <taxon>Autobranchia</taxon>
        <taxon>Heteroconchia</taxon>
        <taxon>Palaeoheterodonta</taxon>
        <taxon>Unionida</taxon>
        <taxon>Unionoidea</taxon>
        <taxon>Unionidae</taxon>
        <taxon>Unioninae</taxon>
        <taxon>Sinanodonta</taxon>
    </lineage>
</organism>
<sequence>MSVPRRKKRVQQTHESPFPVPIATVTQEAAWNKQWFYYTGVYNGNHVTVQHSGDIHFLYKMGFFGKGILSRSCPDFNQRKRTVHIPIKGDLSGESTQLKVMSRRQYLLHKKWSESCDLKLTNQEEEMDSSSSCDDFEEEMDAVSEHNEKNVEDSAATCWDKHQNSQGQTDDSNALMEKKTEKVSHELSWEQQDNDLNLRTGSKAVTKNIAKDSWEDAEIDESFWKSESGSTIETTKVKDNWDDDDVDNEFWSTETAVDDTKHLEKRDCSDFSDIKGNISNELSTNLETGNSVQCGVENMTDIVDNTEIKKDVQHEDDIDKETNGYITSLPLEKENNIFKTSEIDQELDRSHDVGCSEQLTGGELESTTDNQTVKTNNKAGVHQACITDDSGGDTFVIDDSDSDRERKKKRKRIHWIPAVKKNPYIITEDLRLSLEEAFFLSFGLGCLVVLDQDKTPMTLSTMWQKFSSSQKRFVPKYIAYHHFRSKGWVPKSGLKFGADFILYRVGPPFYHGSYSVIVRTVFANTLQEVRQFTDREFTWTTLSGFNRATEHVAKEVLICYVIIPENLSVENLQASAKYISHCQVNELHLTRWVSAHERESKHSVKEEIP</sequence>
<feature type="domain" description="tRNA intron endonuclease catalytic" evidence="4">
    <location>
        <begin position="473"/>
        <end position="561"/>
    </location>
</feature>
<accession>A0ABD3XTB7</accession>
<dbReference type="GO" id="GO:0005634">
    <property type="term" value="C:nucleus"/>
    <property type="evidence" value="ECO:0007669"/>
    <property type="project" value="UniProtKB-ARBA"/>
</dbReference>
<proteinExistence type="inferred from homology"/>
<evidence type="ECO:0000256" key="3">
    <source>
        <dbReference type="ARBA" id="ARBA00034031"/>
    </source>
</evidence>
<dbReference type="EMBL" id="JBJQND010000001">
    <property type="protein sequence ID" value="KAL3889465.1"/>
    <property type="molecule type" value="Genomic_DNA"/>
</dbReference>
<dbReference type="PANTHER" id="PTHR21227">
    <property type="entry name" value="TRNA-SPLICING ENDONUCLEASE SUBUNIT SEN2"/>
    <property type="match status" value="1"/>
</dbReference>
<dbReference type="SUPFAM" id="SSF53032">
    <property type="entry name" value="tRNA-intron endonuclease catalytic domain-like"/>
    <property type="match status" value="1"/>
</dbReference>
<keyword evidence="6" id="KW-1185">Reference proteome</keyword>
<dbReference type="AlphaFoldDB" id="A0ABD3XTB7"/>
<comment type="catalytic activity">
    <reaction evidence="3">
        <text>pretRNA = a 3'-half-tRNA molecule with a 5'-OH end + a 5'-half-tRNA molecule with a 2',3'-cyclic phosphate end + an intron with a 2',3'-cyclic phosphate and a 5'-hydroxyl terminus.</text>
        <dbReference type="EC" id="4.6.1.16"/>
    </reaction>
</comment>
<name>A0ABD3XTB7_SINWO</name>
<dbReference type="Gene3D" id="3.40.1350.10">
    <property type="match status" value="1"/>
</dbReference>
<dbReference type="Pfam" id="PF01974">
    <property type="entry name" value="tRNA_int_endo"/>
    <property type="match status" value="1"/>
</dbReference>
<dbReference type="GO" id="GO:0000213">
    <property type="term" value="F:tRNA-intron lyase activity"/>
    <property type="evidence" value="ECO:0007669"/>
    <property type="project" value="UniProtKB-EC"/>
</dbReference>